<evidence type="ECO:0000313" key="2">
    <source>
        <dbReference type="EMBL" id="WFD01152.1"/>
    </source>
</evidence>
<reference evidence="2 3" key="1">
    <citation type="submission" date="2023-03" db="EMBL/GenBank/DDBJ databases">
        <title>Mating type loci evolution in Malassezia.</title>
        <authorList>
            <person name="Coelho M.A."/>
        </authorList>
    </citation>
    <scope>NUCLEOTIDE SEQUENCE [LARGE SCALE GENOMIC DNA]</scope>
    <source>
        <strain evidence="2 3">CBS 9725</strain>
    </source>
</reference>
<evidence type="ECO:0000256" key="1">
    <source>
        <dbReference type="SAM" id="MobiDB-lite"/>
    </source>
</evidence>
<proteinExistence type="predicted"/>
<sequence length="83" mass="9568">MYIGSSHALQVTSDRNRSQAQNIQDALKKLHAEILRVAQLDLPGETSQAQQDRVKRLAKRHSEHLKKQKQMRSLTKTLRRAKP</sequence>
<gene>
    <name evidence="2" type="ORF">MYAM1_003913</name>
</gene>
<feature type="region of interest" description="Disordered" evidence="1">
    <location>
        <begin position="43"/>
        <end position="83"/>
    </location>
</feature>
<keyword evidence="3" id="KW-1185">Reference proteome</keyword>
<organism evidence="2 3">
    <name type="scientific">Malassezia yamatoensis</name>
    <dbReference type="NCBI Taxonomy" id="253288"/>
    <lineage>
        <taxon>Eukaryota</taxon>
        <taxon>Fungi</taxon>
        <taxon>Dikarya</taxon>
        <taxon>Basidiomycota</taxon>
        <taxon>Ustilaginomycotina</taxon>
        <taxon>Malasseziomycetes</taxon>
        <taxon>Malasseziales</taxon>
        <taxon>Malasseziaceae</taxon>
        <taxon>Malassezia</taxon>
    </lineage>
</organism>
<feature type="compositionally biased region" description="Basic residues" evidence="1">
    <location>
        <begin position="56"/>
        <end position="70"/>
    </location>
</feature>
<keyword evidence="2" id="KW-0378">Hydrolase</keyword>
<feature type="compositionally biased region" description="Polar residues" evidence="1">
    <location>
        <begin position="7"/>
        <end position="22"/>
    </location>
</feature>
<dbReference type="PANTHER" id="PTHR11075:SF54">
    <property type="entry name" value="LARGE RIBOSOMAL SUBUNIT PROTEIN ML62"/>
    <property type="match status" value="1"/>
</dbReference>
<dbReference type="EMBL" id="CP119949">
    <property type="protein sequence ID" value="WFD01152.1"/>
    <property type="molecule type" value="Genomic_DNA"/>
</dbReference>
<dbReference type="GO" id="GO:0070126">
    <property type="term" value="P:mitochondrial translational termination"/>
    <property type="evidence" value="ECO:0007669"/>
    <property type="project" value="TreeGrafter"/>
</dbReference>
<dbReference type="AlphaFoldDB" id="A0AAJ5YYR3"/>
<feature type="region of interest" description="Disordered" evidence="1">
    <location>
        <begin position="1"/>
        <end position="22"/>
    </location>
</feature>
<accession>A0AAJ5YYR3</accession>
<dbReference type="InterPro" id="IPR052104">
    <property type="entry name" value="Mito_Release_Factor_mL62"/>
</dbReference>
<dbReference type="GO" id="GO:0004045">
    <property type="term" value="F:peptidyl-tRNA hydrolase activity"/>
    <property type="evidence" value="ECO:0007669"/>
    <property type="project" value="UniProtKB-EC"/>
</dbReference>
<dbReference type="PANTHER" id="PTHR11075">
    <property type="entry name" value="PEPTIDE CHAIN RELEASE FACTOR"/>
    <property type="match status" value="1"/>
</dbReference>
<dbReference type="Proteomes" id="UP001219567">
    <property type="component" value="Chromosome 7"/>
</dbReference>
<dbReference type="GO" id="GO:0005762">
    <property type="term" value="C:mitochondrial large ribosomal subunit"/>
    <property type="evidence" value="ECO:0007669"/>
    <property type="project" value="TreeGrafter"/>
</dbReference>
<name>A0AAJ5YYR3_9BASI</name>
<dbReference type="Gene3D" id="3.30.160.20">
    <property type="match status" value="1"/>
</dbReference>
<evidence type="ECO:0000313" key="3">
    <source>
        <dbReference type="Proteomes" id="UP001219567"/>
    </source>
</evidence>
<dbReference type="EC" id="3.1.1.29" evidence="2"/>
<protein>
    <submittedName>
        <fullName evidence="2">Aminoacyl-tRNA hydrolase</fullName>
        <ecNumber evidence="2">3.1.1.29</ecNumber>
    </submittedName>
</protein>
<dbReference type="GO" id="GO:0016150">
    <property type="term" value="F:translation release factor activity, codon nonspecific"/>
    <property type="evidence" value="ECO:0007669"/>
    <property type="project" value="TreeGrafter"/>
</dbReference>